<evidence type="ECO:0000313" key="4">
    <source>
        <dbReference type="EMBL" id="RLE14786.1"/>
    </source>
</evidence>
<name>A0A662DLN0_UNCAE</name>
<evidence type="ECO:0000256" key="3">
    <source>
        <dbReference type="SAM" id="Phobius"/>
    </source>
</evidence>
<gene>
    <name evidence="4" type="ORF">DRJ04_01695</name>
</gene>
<feature type="transmembrane region" description="Helical" evidence="3">
    <location>
        <begin position="49"/>
        <end position="70"/>
    </location>
</feature>
<dbReference type="GO" id="GO:0015225">
    <property type="term" value="F:biotin transmembrane transporter activity"/>
    <property type="evidence" value="ECO:0007669"/>
    <property type="project" value="UniProtKB-UniRule"/>
</dbReference>
<reference evidence="4 5" key="1">
    <citation type="submission" date="2018-06" db="EMBL/GenBank/DDBJ databases">
        <title>Extensive metabolic versatility and redundancy in microbially diverse, dynamic hydrothermal sediments.</title>
        <authorList>
            <person name="Dombrowski N."/>
            <person name="Teske A."/>
            <person name="Baker B.J."/>
        </authorList>
    </citation>
    <scope>NUCLEOTIDE SEQUENCE [LARGE SCALE GENOMIC DNA]</scope>
    <source>
        <strain evidence="4">B3_G15</strain>
    </source>
</reference>
<feature type="transmembrane region" description="Helical" evidence="3">
    <location>
        <begin position="107"/>
        <end position="125"/>
    </location>
</feature>
<keyword evidence="2 3" id="KW-0472">Membrane</keyword>
<dbReference type="GO" id="GO:0005886">
    <property type="term" value="C:plasma membrane"/>
    <property type="evidence" value="ECO:0007669"/>
    <property type="project" value="UniProtKB-SubCell"/>
</dbReference>
<comment type="subcellular location">
    <subcellularLocation>
        <location evidence="2">Cell membrane</location>
        <topology evidence="2">Multi-pass membrane protein</topology>
    </subcellularLocation>
</comment>
<comment type="similarity">
    <text evidence="1 2">Belongs to the BioY family.</text>
</comment>
<accession>A0A662DLN0</accession>
<evidence type="ECO:0000313" key="5">
    <source>
        <dbReference type="Proteomes" id="UP000280417"/>
    </source>
</evidence>
<evidence type="ECO:0000256" key="2">
    <source>
        <dbReference type="PIRNR" id="PIRNR016661"/>
    </source>
</evidence>
<feature type="transmembrane region" description="Helical" evidence="3">
    <location>
        <begin position="77"/>
        <end position="95"/>
    </location>
</feature>
<evidence type="ECO:0000256" key="1">
    <source>
        <dbReference type="ARBA" id="ARBA00010692"/>
    </source>
</evidence>
<dbReference type="EMBL" id="QMQA01000029">
    <property type="protein sequence ID" value="RLE14786.1"/>
    <property type="molecule type" value="Genomic_DNA"/>
</dbReference>
<dbReference type="Pfam" id="PF02632">
    <property type="entry name" value="BioY"/>
    <property type="match status" value="1"/>
</dbReference>
<dbReference type="AlphaFoldDB" id="A0A662DLN0"/>
<feature type="transmembrane region" description="Helical" evidence="3">
    <location>
        <begin position="137"/>
        <end position="162"/>
    </location>
</feature>
<feature type="transmembrane region" description="Helical" evidence="3">
    <location>
        <begin position="21"/>
        <end position="43"/>
    </location>
</feature>
<sequence length="217" mass="23691">MTTALIRRYQQLRCGYFRWRYQASFVSKISLSLAMASLTGLAAQMRFPLPFTPVPITGQTMAVLLSGVVLGRRYGAISQLLYVGMGAAGIPWFAGWRGGILHLAGPTGGYIVGFIIAAFFIGHFIDTYPKLRNFLPGLLLMLVANFLLIYGLGLFQLYLWLFLVKGTPAGIFKLLMMGTIPFIPGDIIKAVGAAALIKGITPKVAYSKLSKNFSSKQ</sequence>
<keyword evidence="3" id="KW-1133">Transmembrane helix</keyword>
<dbReference type="PANTHER" id="PTHR34295:SF1">
    <property type="entry name" value="BIOTIN TRANSPORTER BIOY"/>
    <property type="match status" value="1"/>
</dbReference>
<organism evidence="4 5">
    <name type="scientific">Aerophobetes bacterium</name>
    <dbReference type="NCBI Taxonomy" id="2030807"/>
    <lineage>
        <taxon>Bacteria</taxon>
        <taxon>Candidatus Aerophobota</taxon>
    </lineage>
</organism>
<dbReference type="Proteomes" id="UP000280417">
    <property type="component" value="Unassembled WGS sequence"/>
</dbReference>
<dbReference type="Gene3D" id="1.10.1760.20">
    <property type="match status" value="1"/>
</dbReference>
<keyword evidence="2" id="KW-0813">Transport</keyword>
<protein>
    <recommendedName>
        <fullName evidence="2">Biotin transporter</fullName>
    </recommendedName>
</protein>
<comment type="caution">
    <text evidence="4">The sequence shown here is derived from an EMBL/GenBank/DDBJ whole genome shotgun (WGS) entry which is preliminary data.</text>
</comment>
<dbReference type="InterPro" id="IPR003784">
    <property type="entry name" value="BioY"/>
</dbReference>
<proteinExistence type="inferred from homology"/>
<keyword evidence="2" id="KW-1003">Cell membrane</keyword>
<feature type="transmembrane region" description="Helical" evidence="3">
    <location>
        <begin position="174"/>
        <end position="197"/>
    </location>
</feature>
<dbReference type="PIRSF" id="PIRSF016661">
    <property type="entry name" value="BioY"/>
    <property type="match status" value="1"/>
</dbReference>
<dbReference type="PANTHER" id="PTHR34295">
    <property type="entry name" value="BIOTIN TRANSPORTER BIOY"/>
    <property type="match status" value="1"/>
</dbReference>
<keyword evidence="3" id="KW-0812">Transmembrane</keyword>